<feature type="compositionally biased region" description="Polar residues" evidence="1">
    <location>
        <begin position="396"/>
        <end position="405"/>
    </location>
</feature>
<feature type="compositionally biased region" description="Low complexity" evidence="1">
    <location>
        <begin position="434"/>
        <end position="447"/>
    </location>
</feature>
<dbReference type="Proteomes" id="UP000218811">
    <property type="component" value="Unassembled WGS sequence"/>
</dbReference>
<protein>
    <submittedName>
        <fullName evidence="2">Opi1-domain-containing protein</fullName>
    </submittedName>
</protein>
<feature type="region of interest" description="Disordered" evidence="1">
    <location>
        <begin position="1"/>
        <end position="80"/>
    </location>
</feature>
<evidence type="ECO:0000256" key="1">
    <source>
        <dbReference type="SAM" id="MobiDB-lite"/>
    </source>
</evidence>
<dbReference type="GO" id="GO:0005783">
    <property type="term" value="C:endoplasmic reticulum"/>
    <property type="evidence" value="ECO:0007669"/>
    <property type="project" value="TreeGrafter"/>
</dbReference>
<keyword evidence="3" id="KW-1185">Reference proteome</keyword>
<proteinExistence type="predicted"/>
<feature type="compositionally biased region" description="Polar residues" evidence="1">
    <location>
        <begin position="204"/>
        <end position="219"/>
    </location>
</feature>
<dbReference type="GO" id="GO:0005634">
    <property type="term" value="C:nucleus"/>
    <property type="evidence" value="ECO:0007669"/>
    <property type="project" value="TreeGrafter"/>
</dbReference>
<dbReference type="AlphaFoldDB" id="A0A2H3JRE8"/>
<feature type="region of interest" description="Disordered" evidence="1">
    <location>
        <begin position="559"/>
        <end position="605"/>
    </location>
</feature>
<dbReference type="Pfam" id="PF08618">
    <property type="entry name" value="Opi1"/>
    <property type="match status" value="1"/>
</dbReference>
<evidence type="ECO:0000313" key="3">
    <source>
        <dbReference type="Proteomes" id="UP000218811"/>
    </source>
</evidence>
<accession>A0A2H3JRE8</accession>
<dbReference type="PANTHER" id="PTHR38406">
    <property type="entry name" value="TRANSCRIPTIONAL REPRESSOR OPI1"/>
    <property type="match status" value="1"/>
</dbReference>
<dbReference type="GO" id="GO:0008654">
    <property type="term" value="P:phospholipid biosynthetic process"/>
    <property type="evidence" value="ECO:0007669"/>
    <property type="project" value="TreeGrafter"/>
</dbReference>
<dbReference type="GO" id="GO:0003714">
    <property type="term" value="F:transcription corepressor activity"/>
    <property type="evidence" value="ECO:0007669"/>
    <property type="project" value="InterPro"/>
</dbReference>
<dbReference type="OMA" id="RADIWVE"/>
<feature type="compositionally biased region" description="Polar residues" evidence="1">
    <location>
        <begin position="252"/>
        <end position="262"/>
    </location>
</feature>
<evidence type="ECO:0000313" key="2">
    <source>
        <dbReference type="EMBL" id="PCH44501.1"/>
    </source>
</evidence>
<dbReference type="GO" id="GO:0006357">
    <property type="term" value="P:regulation of transcription by RNA polymerase II"/>
    <property type="evidence" value="ECO:0007669"/>
    <property type="project" value="TreeGrafter"/>
</dbReference>
<dbReference type="STRING" id="742152.A0A2H3JRE8"/>
<feature type="region of interest" description="Disordered" evidence="1">
    <location>
        <begin position="651"/>
        <end position="687"/>
    </location>
</feature>
<dbReference type="PANTHER" id="PTHR38406:SF1">
    <property type="entry name" value="TRANSCRIPTIONAL REPRESSOR OPI1"/>
    <property type="match status" value="1"/>
</dbReference>
<feature type="compositionally biased region" description="Polar residues" evidence="1">
    <location>
        <begin position="579"/>
        <end position="590"/>
    </location>
</feature>
<reference evidence="2 3" key="1">
    <citation type="journal article" date="2012" name="Science">
        <title>The Paleozoic origin of enzymatic lignin decomposition reconstructed from 31 fungal genomes.</title>
        <authorList>
            <person name="Floudas D."/>
            <person name="Binder M."/>
            <person name="Riley R."/>
            <person name="Barry K."/>
            <person name="Blanchette R.A."/>
            <person name="Henrissat B."/>
            <person name="Martinez A.T."/>
            <person name="Otillar R."/>
            <person name="Spatafora J.W."/>
            <person name="Yadav J.S."/>
            <person name="Aerts A."/>
            <person name="Benoit I."/>
            <person name="Boyd A."/>
            <person name="Carlson A."/>
            <person name="Copeland A."/>
            <person name="Coutinho P.M."/>
            <person name="de Vries R.P."/>
            <person name="Ferreira P."/>
            <person name="Findley K."/>
            <person name="Foster B."/>
            <person name="Gaskell J."/>
            <person name="Glotzer D."/>
            <person name="Gorecki P."/>
            <person name="Heitman J."/>
            <person name="Hesse C."/>
            <person name="Hori C."/>
            <person name="Igarashi K."/>
            <person name="Jurgens J.A."/>
            <person name="Kallen N."/>
            <person name="Kersten P."/>
            <person name="Kohler A."/>
            <person name="Kuees U."/>
            <person name="Kumar T.K.A."/>
            <person name="Kuo A."/>
            <person name="LaButti K."/>
            <person name="Larrondo L.F."/>
            <person name="Lindquist E."/>
            <person name="Ling A."/>
            <person name="Lombard V."/>
            <person name="Lucas S."/>
            <person name="Lundell T."/>
            <person name="Martin R."/>
            <person name="McLaughlin D.J."/>
            <person name="Morgenstern I."/>
            <person name="Morin E."/>
            <person name="Murat C."/>
            <person name="Nagy L.G."/>
            <person name="Nolan M."/>
            <person name="Ohm R.A."/>
            <person name="Patyshakuliyeva A."/>
            <person name="Rokas A."/>
            <person name="Ruiz-Duenas F.J."/>
            <person name="Sabat G."/>
            <person name="Salamov A."/>
            <person name="Samejima M."/>
            <person name="Schmutz J."/>
            <person name="Slot J.C."/>
            <person name="St John F."/>
            <person name="Stenlid J."/>
            <person name="Sun H."/>
            <person name="Sun S."/>
            <person name="Syed K."/>
            <person name="Tsang A."/>
            <person name="Wiebenga A."/>
            <person name="Young D."/>
            <person name="Pisabarro A."/>
            <person name="Eastwood D.C."/>
            <person name="Martin F."/>
            <person name="Cullen D."/>
            <person name="Grigoriev I.V."/>
            <person name="Hibbett D.S."/>
        </authorList>
    </citation>
    <scope>NUCLEOTIDE SEQUENCE [LARGE SCALE GENOMIC DNA]</scope>
    <source>
        <strain evidence="2 3">MD-104</strain>
    </source>
</reference>
<dbReference type="GO" id="GO:0030968">
    <property type="term" value="P:endoplasmic reticulum unfolded protein response"/>
    <property type="evidence" value="ECO:0007669"/>
    <property type="project" value="TreeGrafter"/>
</dbReference>
<feature type="region of interest" description="Disordered" evidence="1">
    <location>
        <begin position="395"/>
        <end position="462"/>
    </location>
</feature>
<organism evidence="2 3">
    <name type="scientific">Wolfiporia cocos (strain MD-104)</name>
    <name type="common">Brown rot fungus</name>
    <dbReference type="NCBI Taxonomy" id="742152"/>
    <lineage>
        <taxon>Eukaryota</taxon>
        <taxon>Fungi</taxon>
        <taxon>Dikarya</taxon>
        <taxon>Basidiomycota</taxon>
        <taxon>Agaricomycotina</taxon>
        <taxon>Agaricomycetes</taxon>
        <taxon>Polyporales</taxon>
        <taxon>Phaeolaceae</taxon>
        <taxon>Wolfiporia</taxon>
    </lineage>
</organism>
<feature type="region of interest" description="Disordered" evidence="1">
    <location>
        <begin position="149"/>
        <end position="270"/>
    </location>
</feature>
<feature type="compositionally biased region" description="Basic and acidic residues" evidence="1">
    <location>
        <begin position="149"/>
        <end position="162"/>
    </location>
</feature>
<dbReference type="EMBL" id="KB468157">
    <property type="protein sequence ID" value="PCH44501.1"/>
    <property type="molecule type" value="Genomic_DNA"/>
</dbReference>
<feature type="compositionally biased region" description="Low complexity" evidence="1">
    <location>
        <begin position="593"/>
        <end position="605"/>
    </location>
</feature>
<feature type="compositionally biased region" description="Basic and acidic residues" evidence="1">
    <location>
        <begin position="175"/>
        <end position="187"/>
    </location>
</feature>
<dbReference type="OrthoDB" id="2441642at2759"/>
<feature type="compositionally biased region" description="Basic and acidic residues" evidence="1">
    <location>
        <begin position="62"/>
        <end position="77"/>
    </location>
</feature>
<dbReference type="InterPro" id="IPR013927">
    <property type="entry name" value="TF_Opi1_Ccg-8"/>
</dbReference>
<sequence length="722" mass="76338">MAVDEDESVRIAVRALGDMRNSGRGSPPPSSQHTPALTIASGISSPSLPSPSYEDPGGLPDAGKEDDSHNADRRAAEDADFVSRMSKVPIVNSALRVYENSKASSRMVKYGAQMMETSMKTISRPVIDRLPVNQLDEFACRQLDRIENYTRRTPSRDRESSRGRSTSVNLGSLARDGDTRRSRDVSMVRDAPTSHSIGIDDQEGPSSPSRAMQVDSRTPTPHPPLPNVHAHTQSPFVNAPSPTRLPPIRPRNSGSPSATTPQPDAHQVAQRSRWQTMLLEAGGISAAVSEESMRRLRYCLQWLQYATAHIDAQILVLRNFIASLQPSSPSQSACIVLSSQHLRTLNAAKRDVVETLRQVVDVVSRYAGGALPEPARTHVRTFILRLPRRWAEAANVNVQSPTNGSADGADSHRTNGSVAPYNYDAREPGSALHSRPPSRTSSPHQSRAPSRQASGGSAGIGLAAGGIPTTADAATQAAQRILTLATESLDMLRGVTAVVSDSLDRADAWVERLRLVGLQRQQGGAEDPEGPPTADAMRDLQQSGAASYLSGAPLPSLFAHRQPRANSPTSPISPFAQLSPLSASTANSGRATPVHPLSRSSSSPAFSMLPGSSIASFYTASGSSLDAGGAAASLNALSLSSHSAAGSVAGSRYATPKSASLPLPSEGDTNGGMYFAGSRGEKRAADGDDDTVVAATALAGMAGSAAKRVKKDNRMDVDSRER</sequence>
<name>A0A2H3JRE8_WOLCO</name>
<gene>
    <name evidence="2" type="ORF">WOLCODRAFT_165199</name>
</gene>